<dbReference type="Gene3D" id="1.10.3210.10">
    <property type="entry name" value="Hypothetical protein af1432"/>
    <property type="match status" value="1"/>
</dbReference>
<keyword evidence="3" id="KW-1185">Reference proteome</keyword>
<dbReference type="EMBL" id="JAATHJ010000020">
    <property type="protein sequence ID" value="NJP38356.1"/>
    <property type="molecule type" value="Genomic_DNA"/>
</dbReference>
<dbReference type="PROSITE" id="PS51832">
    <property type="entry name" value="HD_GYP"/>
    <property type="match status" value="1"/>
</dbReference>
<name>A0A969PU00_9BACI</name>
<protein>
    <submittedName>
        <fullName evidence="2">HD domain-containing protein</fullName>
    </submittedName>
</protein>
<gene>
    <name evidence="2" type="ORF">HCN83_12240</name>
</gene>
<evidence type="ECO:0000313" key="3">
    <source>
        <dbReference type="Proteomes" id="UP000752012"/>
    </source>
</evidence>
<dbReference type="SMART" id="SM00471">
    <property type="entry name" value="HDc"/>
    <property type="match status" value="1"/>
</dbReference>
<dbReference type="InterPro" id="IPR003607">
    <property type="entry name" value="HD/PDEase_dom"/>
</dbReference>
<feature type="domain" description="HD-GYP" evidence="1">
    <location>
        <begin position="118"/>
        <end position="315"/>
    </location>
</feature>
<evidence type="ECO:0000313" key="2">
    <source>
        <dbReference type="EMBL" id="NJP38356.1"/>
    </source>
</evidence>
<dbReference type="Pfam" id="PF13487">
    <property type="entry name" value="HD_5"/>
    <property type="match status" value="1"/>
</dbReference>
<organism evidence="2 3">
    <name type="scientific">Alkalicoccus luteus</name>
    <dbReference type="NCBI Taxonomy" id="1237094"/>
    <lineage>
        <taxon>Bacteria</taxon>
        <taxon>Bacillati</taxon>
        <taxon>Bacillota</taxon>
        <taxon>Bacilli</taxon>
        <taxon>Bacillales</taxon>
        <taxon>Bacillaceae</taxon>
        <taxon>Alkalicoccus</taxon>
    </lineage>
</organism>
<dbReference type="CDD" id="cd00077">
    <property type="entry name" value="HDc"/>
    <property type="match status" value="1"/>
</dbReference>
<dbReference type="RefSeq" id="WP_168007754.1">
    <property type="nucleotide sequence ID" value="NZ_JAATHJ010000020.1"/>
</dbReference>
<dbReference type="Proteomes" id="UP000752012">
    <property type="component" value="Unassembled WGS sequence"/>
</dbReference>
<dbReference type="InterPro" id="IPR037522">
    <property type="entry name" value="HD_GYP_dom"/>
</dbReference>
<proteinExistence type="predicted"/>
<comment type="caution">
    <text evidence="2">The sequence shown here is derived from an EMBL/GenBank/DDBJ whole genome shotgun (WGS) entry which is preliminary data.</text>
</comment>
<evidence type="ECO:0000259" key="1">
    <source>
        <dbReference type="PROSITE" id="PS51832"/>
    </source>
</evidence>
<sequence length="368" mass="40878">MIIQMEWVYIHRHAYRALDRKLVEDVYSKHKTLLLKEGTVVTAAHIQLLFQHGISRVAVGGTASVLEQLEQKWEGRHSGFVRAYRLQYEEIKRVFAAAAEGSEIDVTACSRQFEQLAEEALASGSMLVALQQLQGHSDYTYRHSIHVGMLSSLIARLADFPHDMVMEIGKAGLYHDIGKLRISQSIIQKPSALTKEEFQEMKRHPELGVALLEAGGDAPGIIRDGVLEHHERLDGSGYPQGLKEAELSAAGLIVAVADVFDAISSDRSYQKKSSPLRALRIVTEEIFAGKLSSRFGFPFTAQMLQLYTGADVYLSDGRIGKIIQLAPDDLEHPLVLVGQNAFHLRGSGLSIIDFADPHVRDKKEKQES</sequence>
<dbReference type="SUPFAM" id="SSF109604">
    <property type="entry name" value="HD-domain/PDEase-like"/>
    <property type="match status" value="1"/>
</dbReference>
<dbReference type="PANTHER" id="PTHR43155">
    <property type="entry name" value="CYCLIC DI-GMP PHOSPHODIESTERASE PA4108-RELATED"/>
    <property type="match status" value="1"/>
</dbReference>
<accession>A0A969PU00</accession>
<reference evidence="2 3" key="1">
    <citation type="submission" date="2020-03" db="EMBL/GenBank/DDBJ databases">
        <title>Assessment of the enzymatic potential of alkaline-tolerant lipase obtained from Bacillus luteus H11 (technogenic soil) for the bioremediation of saline soils contaminated with petroleum substances.</title>
        <authorList>
            <person name="Kalwasinska A."/>
        </authorList>
    </citation>
    <scope>NUCLEOTIDE SEQUENCE [LARGE SCALE GENOMIC DNA]</scope>
    <source>
        <strain evidence="2 3">H11</strain>
    </source>
</reference>
<dbReference type="AlphaFoldDB" id="A0A969PU00"/>
<dbReference type="PANTHER" id="PTHR43155:SF2">
    <property type="entry name" value="CYCLIC DI-GMP PHOSPHODIESTERASE PA4108"/>
    <property type="match status" value="1"/>
</dbReference>